<sequence length="211" mass="22587">MSHAETAATLLETAGETFAAEAGITLRDEPAPLYRLLVLTVLLSGRVQAKLGTRACRELVDSGFGSPQRMRDAARDDVHGALDRARFINKDRTTDALQDGAALVADRWHGDLRRMRAEADGDAGTLTDLLTTMPQVGPVGAAIFLREVQLVWPEFRPHLDGKAVDGAAAVGLPTDPQELAALVDGDDLARFSAALVRATLDDHVAEQVDGR</sequence>
<dbReference type="Proteomes" id="UP001595947">
    <property type="component" value="Unassembled WGS sequence"/>
</dbReference>
<accession>A0ABV9YM67</accession>
<keyword evidence="2" id="KW-1185">Reference proteome</keyword>
<proteinExistence type="predicted"/>
<comment type="caution">
    <text evidence="1">The sequence shown here is derived from an EMBL/GenBank/DDBJ whole genome shotgun (WGS) entry which is preliminary data.</text>
</comment>
<evidence type="ECO:0000313" key="1">
    <source>
        <dbReference type="EMBL" id="MFC5062737.1"/>
    </source>
</evidence>
<keyword evidence="1" id="KW-0378">Hydrolase</keyword>
<dbReference type="GO" id="GO:0004519">
    <property type="term" value="F:endonuclease activity"/>
    <property type="evidence" value="ECO:0007669"/>
    <property type="project" value="UniProtKB-KW"/>
</dbReference>
<dbReference type="RefSeq" id="WP_378036087.1">
    <property type="nucleotide sequence ID" value="NZ_JBHSIV010000009.1"/>
</dbReference>
<keyword evidence="1" id="KW-0540">Nuclease</keyword>
<organism evidence="1 2">
    <name type="scientific">Actinomycetospora atypica</name>
    <dbReference type="NCBI Taxonomy" id="1290095"/>
    <lineage>
        <taxon>Bacteria</taxon>
        <taxon>Bacillati</taxon>
        <taxon>Actinomycetota</taxon>
        <taxon>Actinomycetes</taxon>
        <taxon>Pseudonocardiales</taxon>
        <taxon>Pseudonocardiaceae</taxon>
        <taxon>Actinomycetospora</taxon>
    </lineage>
</organism>
<keyword evidence="1" id="KW-0255">Endonuclease</keyword>
<reference evidence="2" key="1">
    <citation type="journal article" date="2019" name="Int. J. Syst. Evol. Microbiol.">
        <title>The Global Catalogue of Microorganisms (GCM) 10K type strain sequencing project: providing services to taxonomists for standard genome sequencing and annotation.</title>
        <authorList>
            <consortium name="The Broad Institute Genomics Platform"/>
            <consortium name="The Broad Institute Genome Sequencing Center for Infectious Disease"/>
            <person name="Wu L."/>
            <person name="Ma J."/>
        </authorList>
    </citation>
    <scope>NUCLEOTIDE SEQUENCE [LARGE SCALE GENOMIC DNA]</scope>
    <source>
        <strain evidence="2">CGMCC 4.7093</strain>
    </source>
</reference>
<name>A0ABV9YM67_9PSEU</name>
<dbReference type="EMBL" id="JBHSIV010000009">
    <property type="protein sequence ID" value="MFC5062737.1"/>
    <property type="molecule type" value="Genomic_DNA"/>
</dbReference>
<gene>
    <name evidence="1" type="ORF">ACFPBZ_11015</name>
</gene>
<protein>
    <submittedName>
        <fullName evidence="1">Endonuclease</fullName>
    </submittedName>
</protein>
<evidence type="ECO:0000313" key="2">
    <source>
        <dbReference type="Proteomes" id="UP001595947"/>
    </source>
</evidence>